<gene>
    <name evidence="2" type="ORF">EQM06_12725</name>
</gene>
<dbReference type="SMART" id="SM00731">
    <property type="entry name" value="SprT"/>
    <property type="match status" value="1"/>
</dbReference>
<name>A0A410PYU7_9FIRM</name>
<feature type="domain" description="SprT-like" evidence="1">
    <location>
        <begin position="5"/>
        <end position="170"/>
    </location>
</feature>
<sequence length="171" mass="20002">MEYINDLYEKVLEEARDLKIPVSDQIKNDITINRRARSRFGCCKKIRKGSRETFEIELSYRLLDCEEKVIKQTLAHEVLHTCPGCDNHGALWKAYAGRMNERYGYHIKRTETAEGLGIKEETALRKRPQKENYVLVCKNCGVRISRTRMSNVVKHPSHYRCKCGGKLERIR</sequence>
<evidence type="ECO:0000313" key="3">
    <source>
        <dbReference type="Proteomes" id="UP000287601"/>
    </source>
</evidence>
<protein>
    <submittedName>
        <fullName evidence="2">SprT domain-containing protein</fullName>
    </submittedName>
</protein>
<dbReference type="OrthoDB" id="3191942at2"/>
<dbReference type="RefSeq" id="WP_128746723.1">
    <property type="nucleotide sequence ID" value="NZ_CP035281.1"/>
</dbReference>
<dbReference type="AlphaFoldDB" id="A0A410PYU7"/>
<dbReference type="EMBL" id="CP035281">
    <property type="protein sequence ID" value="QAT44016.1"/>
    <property type="molecule type" value="Genomic_DNA"/>
</dbReference>
<proteinExistence type="predicted"/>
<dbReference type="GO" id="GO:0006950">
    <property type="term" value="P:response to stress"/>
    <property type="evidence" value="ECO:0007669"/>
    <property type="project" value="UniProtKB-ARBA"/>
</dbReference>
<dbReference type="Gene3D" id="3.30.2010.10">
    <property type="entry name" value="Metalloproteases ('zincins'), catalytic domain"/>
    <property type="match status" value="1"/>
</dbReference>
<dbReference type="Pfam" id="PF10263">
    <property type="entry name" value="SprT-like"/>
    <property type="match status" value="1"/>
</dbReference>
<dbReference type="InterPro" id="IPR006640">
    <property type="entry name" value="SprT-like_domain"/>
</dbReference>
<keyword evidence="3" id="KW-1185">Reference proteome</keyword>
<dbReference type="KEGG" id="amij:EQM06_12725"/>
<dbReference type="Proteomes" id="UP000287601">
    <property type="component" value="Chromosome"/>
</dbReference>
<evidence type="ECO:0000313" key="2">
    <source>
        <dbReference type="EMBL" id="QAT44016.1"/>
    </source>
</evidence>
<evidence type="ECO:0000259" key="1">
    <source>
        <dbReference type="SMART" id="SM00731"/>
    </source>
</evidence>
<reference evidence="2 3" key="1">
    <citation type="submission" date="2019-01" db="EMBL/GenBank/DDBJ databases">
        <title>Draft genomes of a novel of Aminipila strains.</title>
        <authorList>
            <person name="Ma S."/>
        </authorList>
    </citation>
    <scope>NUCLEOTIDE SEQUENCE [LARGE SCALE GENOMIC DNA]</scope>
    <source>
        <strain evidence="3">JN-39</strain>
    </source>
</reference>
<accession>A0A410PYU7</accession>
<organism evidence="2 3">
    <name type="scientific">Aminipila luticellarii</name>
    <dbReference type="NCBI Taxonomy" id="2507160"/>
    <lineage>
        <taxon>Bacteria</taxon>
        <taxon>Bacillati</taxon>
        <taxon>Bacillota</taxon>
        <taxon>Clostridia</taxon>
        <taxon>Peptostreptococcales</taxon>
        <taxon>Anaerovoracaceae</taxon>
        <taxon>Aminipila</taxon>
    </lineage>
</organism>